<evidence type="ECO:0000256" key="1">
    <source>
        <dbReference type="ARBA" id="ARBA00004323"/>
    </source>
</evidence>
<comment type="caution">
    <text evidence="6">The sequence shown here is derived from an EMBL/GenBank/DDBJ whole genome shotgun (WGS) entry which is preliminary data.</text>
</comment>
<evidence type="ECO:0000256" key="4">
    <source>
        <dbReference type="SAM" id="SignalP"/>
    </source>
</evidence>
<reference evidence="6 7" key="1">
    <citation type="journal article" date="2015" name="Genome Biol. Evol.">
        <title>Comparative Genomics of a Bacterivorous Green Alga Reveals Evolutionary Causalities and Consequences of Phago-Mixotrophic Mode of Nutrition.</title>
        <authorList>
            <person name="Burns J.A."/>
            <person name="Paasch A."/>
            <person name="Narechania A."/>
            <person name="Kim E."/>
        </authorList>
    </citation>
    <scope>NUCLEOTIDE SEQUENCE [LARGE SCALE GENOMIC DNA]</scope>
    <source>
        <strain evidence="6 7">PLY_AMNH</strain>
    </source>
</reference>
<comment type="similarity">
    <text evidence="2">Belongs to the glycosyltransferase 47 family.</text>
</comment>
<dbReference type="InterPro" id="IPR004263">
    <property type="entry name" value="Exostosin"/>
</dbReference>
<feature type="domain" description="Exostosin GT47" evidence="5">
    <location>
        <begin position="273"/>
        <end position="373"/>
    </location>
</feature>
<sequence>MTRTKAFIVLFITYYVFGADSRFNSIRTPRIWIYPDFPERLTKPCNWFGCWDLENRVRQSDYYTANPEEADFFWIPHKEPISQAEINEVFGIVVEKYPYWNQTREAGEVRHIFTTTDNQGPGSNSFAHPLKVGNLPDDWNPASGTRVVLFLMFNGLADGYDSSTKNCAVCFQKGKDIQMVTAQATCGPLCGYPLEVLRKTALWAGTRGPVEQPLLNCHCMEQAQVVRGGCGVQLPPPENIAACNARPDLGQFSAQMNASGNAQAVRALFKSPRFHIINTPTNKEINFPEAMLSSTFCFSPLGVNLGDTDRYVAAMMFGCIPVMIKRTYMAHDSRQHTPVQMSLPLFEHPLIPWHKFAVLVDVRDLPNLDKILRGYSTADIARMRRHLAIVWPRFLYTSFWGPYIGEDPSIDSFHSLMDVLGQSSCVAVTRITHGNPWYGLAVLDLGTFK</sequence>
<dbReference type="GO" id="GO:0000139">
    <property type="term" value="C:Golgi membrane"/>
    <property type="evidence" value="ECO:0007669"/>
    <property type="project" value="UniProtKB-SubCell"/>
</dbReference>
<dbReference type="EMBL" id="LGRX02015470">
    <property type="protein sequence ID" value="KAK3263410.1"/>
    <property type="molecule type" value="Genomic_DNA"/>
</dbReference>
<feature type="chain" id="PRO_5041954716" description="Exostosin GT47 domain-containing protein" evidence="4">
    <location>
        <begin position="19"/>
        <end position="449"/>
    </location>
</feature>
<keyword evidence="3" id="KW-0333">Golgi apparatus</keyword>
<evidence type="ECO:0000313" key="7">
    <source>
        <dbReference type="Proteomes" id="UP001190700"/>
    </source>
</evidence>
<keyword evidence="7" id="KW-1185">Reference proteome</keyword>
<organism evidence="6 7">
    <name type="scientific">Cymbomonas tetramitiformis</name>
    <dbReference type="NCBI Taxonomy" id="36881"/>
    <lineage>
        <taxon>Eukaryota</taxon>
        <taxon>Viridiplantae</taxon>
        <taxon>Chlorophyta</taxon>
        <taxon>Pyramimonadophyceae</taxon>
        <taxon>Pyramimonadales</taxon>
        <taxon>Pyramimonadaceae</taxon>
        <taxon>Cymbomonas</taxon>
    </lineage>
</organism>
<accession>A0AAE0FPD4</accession>
<comment type="subcellular location">
    <subcellularLocation>
        <location evidence="1">Golgi apparatus membrane</location>
        <topology evidence="1">Single-pass type II membrane protein</topology>
    </subcellularLocation>
</comment>
<dbReference type="Pfam" id="PF03016">
    <property type="entry name" value="Exostosin_GT47"/>
    <property type="match status" value="1"/>
</dbReference>
<dbReference type="InterPro" id="IPR040911">
    <property type="entry name" value="Exostosin_GT47"/>
</dbReference>
<dbReference type="Proteomes" id="UP001190700">
    <property type="component" value="Unassembled WGS sequence"/>
</dbReference>
<keyword evidence="4" id="KW-0732">Signal</keyword>
<proteinExistence type="inferred from homology"/>
<protein>
    <recommendedName>
        <fullName evidence="5">Exostosin GT47 domain-containing protein</fullName>
    </recommendedName>
</protein>
<dbReference type="PANTHER" id="PTHR11062">
    <property type="entry name" value="EXOSTOSIN HEPARAN SULFATE GLYCOSYLTRANSFERASE -RELATED"/>
    <property type="match status" value="1"/>
</dbReference>
<dbReference type="AlphaFoldDB" id="A0AAE0FPD4"/>
<gene>
    <name evidence="6" type="ORF">CYMTET_27783</name>
</gene>
<evidence type="ECO:0000259" key="5">
    <source>
        <dbReference type="Pfam" id="PF03016"/>
    </source>
</evidence>
<dbReference type="GO" id="GO:0016757">
    <property type="term" value="F:glycosyltransferase activity"/>
    <property type="evidence" value="ECO:0007669"/>
    <property type="project" value="InterPro"/>
</dbReference>
<evidence type="ECO:0000256" key="3">
    <source>
        <dbReference type="ARBA" id="ARBA00023034"/>
    </source>
</evidence>
<feature type="signal peptide" evidence="4">
    <location>
        <begin position="1"/>
        <end position="18"/>
    </location>
</feature>
<evidence type="ECO:0000313" key="6">
    <source>
        <dbReference type="EMBL" id="KAK3263410.1"/>
    </source>
</evidence>
<name>A0AAE0FPD4_9CHLO</name>
<evidence type="ECO:0000256" key="2">
    <source>
        <dbReference type="ARBA" id="ARBA00010271"/>
    </source>
</evidence>